<dbReference type="EMBL" id="JACXSS010000001">
    <property type="protein sequence ID" value="MBD9355567.1"/>
    <property type="molecule type" value="Genomic_DNA"/>
</dbReference>
<evidence type="ECO:0000313" key="4">
    <source>
        <dbReference type="Proteomes" id="UP000652176"/>
    </source>
</evidence>
<dbReference type="NCBIfam" id="TIGR02595">
    <property type="entry name" value="PEP_CTERM"/>
    <property type="match status" value="1"/>
</dbReference>
<proteinExistence type="predicted"/>
<dbReference type="InterPro" id="IPR049672">
    <property type="entry name" value="Xrt_dep_XDP1"/>
</dbReference>
<comment type="caution">
    <text evidence="3">The sequence shown here is derived from an EMBL/GenBank/DDBJ whole genome shotgun (WGS) entry which is preliminary data.</text>
</comment>
<dbReference type="Pfam" id="PF07589">
    <property type="entry name" value="PEP-CTERM"/>
    <property type="match status" value="1"/>
</dbReference>
<dbReference type="RefSeq" id="WP_192373930.1">
    <property type="nucleotide sequence ID" value="NZ_CAJHIV010000001.1"/>
</dbReference>
<evidence type="ECO:0000259" key="2">
    <source>
        <dbReference type="Pfam" id="PF07589"/>
    </source>
</evidence>
<dbReference type="InterPro" id="IPR013424">
    <property type="entry name" value="Ice-binding_C"/>
</dbReference>
<feature type="signal peptide" evidence="1">
    <location>
        <begin position="1"/>
        <end position="20"/>
    </location>
</feature>
<evidence type="ECO:0000313" key="3">
    <source>
        <dbReference type="EMBL" id="MBD9355567.1"/>
    </source>
</evidence>
<feature type="domain" description="Ice-binding protein C-terminal" evidence="2">
    <location>
        <begin position="247"/>
        <end position="269"/>
    </location>
</feature>
<organism evidence="3 4">
    <name type="scientific">Methylomonas albis</name>
    <dbReference type="NCBI Taxonomy" id="1854563"/>
    <lineage>
        <taxon>Bacteria</taxon>
        <taxon>Pseudomonadati</taxon>
        <taxon>Pseudomonadota</taxon>
        <taxon>Gammaproteobacteria</taxon>
        <taxon>Methylococcales</taxon>
        <taxon>Methylococcaceae</taxon>
        <taxon>Methylomonas</taxon>
    </lineage>
</organism>
<evidence type="ECO:0000256" key="1">
    <source>
        <dbReference type="SAM" id="SignalP"/>
    </source>
</evidence>
<accession>A0ABR9D0W0</accession>
<dbReference type="NCBIfam" id="NF041927">
    <property type="entry name" value="Xrt_dep_XDP1"/>
    <property type="match status" value="1"/>
</dbReference>
<keyword evidence="4" id="KW-1185">Reference proteome</keyword>
<name>A0ABR9D0W0_9GAMM</name>
<sequence>MIKHYLAISALLLAPLSAHATVYLSGSTTSGITSTTAYTTGQAAGAAFGSANIGTYSSAGLGVNSTADLNASGVLAAPDHGFDNDGRGGTGTTSGVNYDQDFGPDGAVDAALFQFNAGVSLNSLTVGYVSGDADITVLAYIGSPSNVALPTNANVSGESFADLLSRGWAFIGSYNMALNTAKTINTGNVYSSYWLISAYTSVAGTGGDNSSLLDFGNDYFKLSGISGTACATTTNGGVCGGGGGAGSVPEPTSLLLLASGMLGWRMNRKNKALAA</sequence>
<protein>
    <submittedName>
        <fullName evidence="3">PEP-CTERM sorting domain-containing protein</fullName>
    </submittedName>
</protein>
<feature type="chain" id="PRO_5045165169" evidence="1">
    <location>
        <begin position="21"/>
        <end position="275"/>
    </location>
</feature>
<keyword evidence="1" id="KW-0732">Signal</keyword>
<reference evidence="3 4" key="1">
    <citation type="submission" date="2020-09" db="EMBL/GenBank/DDBJ databases">
        <title>Methylomonas albis sp. nov. and Methylomonas fluvii sp. nov.: Two cold-adapted methanotrophs from the River Elbe and an amended description of Methylovulum psychrotolerans strain Eb1.</title>
        <authorList>
            <person name="Bussmann I.K."/>
            <person name="Klings K.-W."/>
            <person name="Warnstedt J."/>
            <person name="Hoppert M."/>
            <person name="Saborowski A."/>
            <person name="Horn F."/>
            <person name="Liebner S."/>
        </authorList>
    </citation>
    <scope>NUCLEOTIDE SEQUENCE [LARGE SCALE GENOMIC DNA]</scope>
    <source>
        <strain evidence="3 4">EbA</strain>
    </source>
</reference>
<gene>
    <name evidence="3" type="ORF">IE877_06695</name>
</gene>
<dbReference type="Proteomes" id="UP000652176">
    <property type="component" value="Unassembled WGS sequence"/>
</dbReference>